<dbReference type="EC" id="1.13.11.53" evidence="9"/>
<feature type="binding site" evidence="9">
    <location>
        <position position="106"/>
    </location>
    <ligand>
        <name>Ni(2+)</name>
        <dbReference type="ChEBI" id="CHEBI:49786"/>
    </ligand>
</feature>
<feature type="binding site" evidence="9">
    <location>
        <position position="145"/>
    </location>
    <ligand>
        <name>Ni(2+)</name>
        <dbReference type="ChEBI" id="CHEBI:49786"/>
    </ligand>
</feature>
<dbReference type="KEGG" id="lfp:Y981_10675"/>
<feature type="binding site" evidence="9">
    <location>
        <position position="102"/>
    </location>
    <ligand>
        <name>Ni(2+)</name>
        <dbReference type="ChEBI" id="CHEBI:49786"/>
    </ligand>
</feature>
<evidence type="ECO:0000256" key="2">
    <source>
        <dbReference type="ARBA" id="ARBA00022596"/>
    </source>
</evidence>
<protein>
    <recommendedName>
        <fullName evidence="9">Acireductone dioxygenase</fullName>
    </recommendedName>
    <alternativeName>
        <fullName evidence="9">1,2-dihydroxy-3-keto-5-methylthiopentene dioxygenase</fullName>
        <shortName evidence="9">DHK-MTPene dioxygenase</shortName>
    </alternativeName>
    <alternativeName>
        <fullName evidence="9">Acireductone dioxygenase (Fe(2+)-requiring)</fullName>
        <shortName evidence="9">ARD'</shortName>
        <shortName evidence="9">Fe-ARD</shortName>
        <ecNumber evidence="9">1.13.11.54</ecNumber>
    </alternativeName>
    <alternativeName>
        <fullName evidence="9">Acireductone dioxygenase (Ni(2+)-requiring)</fullName>
        <shortName evidence="9">ARD</shortName>
        <shortName evidence="9">Ni-ARD</shortName>
        <ecNumber evidence="9">1.13.11.53</ecNumber>
    </alternativeName>
</protein>
<dbReference type="GO" id="GO:0005506">
    <property type="term" value="F:iron ion binding"/>
    <property type="evidence" value="ECO:0007669"/>
    <property type="project" value="UniProtKB-UniRule"/>
</dbReference>
<dbReference type="HOGENOM" id="CLU_125400_0_0_0"/>
<dbReference type="GO" id="GO:0019509">
    <property type="term" value="P:L-methionine salvage from methylthioadenosine"/>
    <property type="evidence" value="ECO:0007669"/>
    <property type="project" value="UniProtKB-UniRule"/>
</dbReference>
<evidence type="ECO:0000256" key="7">
    <source>
        <dbReference type="ARBA" id="ARBA00023004"/>
    </source>
</evidence>
<dbReference type="InterPro" id="IPR023956">
    <property type="entry name" value="ARD_bac"/>
</dbReference>
<feature type="binding site" evidence="9">
    <location>
        <position position="100"/>
    </location>
    <ligand>
        <name>Ni(2+)</name>
        <dbReference type="ChEBI" id="CHEBI:49786"/>
    </ligand>
</feature>
<comment type="cofactor">
    <cofactor evidence="9">
        <name>Fe(2+)</name>
        <dbReference type="ChEBI" id="CHEBI:29033"/>
    </cofactor>
    <text evidence="9">Binds 1 Fe(2+) cation per monomer.</text>
</comment>
<dbReference type="EC" id="1.13.11.54" evidence="9"/>
<keyword evidence="6 9" id="KW-0560">Oxidoreductase</keyword>
<feature type="site" description="Important to generate the dianion" evidence="9">
    <location>
        <position position="108"/>
    </location>
</feature>
<evidence type="ECO:0000313" key="11">
    <source>
        <dbReference type="Proteomes" id="UP000027059"/>
    </source>
</evidence>
<dbReference type="GO" id="GO:0010308">
    <property type="term" value="F:acireductone dioxygenase (Ni2+-requiring) activity"/>
    <property type="evidence" value="ECO:0007669"/>
    <property type="project" value="UniProtKB-UniRule"/>
</dbReference>
<keyword evidence="2 9" id="KW-0533">Nickel</keyword>
<evidence type="ECO:0000256" key="8">
    <source>
        <dbReference type="ARBA" id="ARBA00023167"/>
    </source>
</evidence>
<evidence type="ECO:0000313" key="10">
    <source>
        <dbReference type="EMBL" id="AIA31037.1"/>
    </source>
</evidence>
<dbReference type="AlphaFoldDB" id="A0A059Y0P7"/>
<keyword evidence="7 9" id="KW-0408">Iron</keyword>
<dbReference type="InterPro" id="IPR014710">
    <property type="entry name" value="RmlC-like_jellyroll"/>
</dbReference>
<dbReference type="CDD" id="cd02232">
    <property type="entry name" value="cupin_ARD"/>
    <property type="match status" value="1"/>
</dbReference>
<feature type="binding site" evidence="9">
    <location>
        <position position="106"/>
    </location>
    <ligand>
        <name>Fe(2+)</name>
        <dbReference type="ChEBI" id="CHEBI:29033"/>
    </ligand>
</feature>
<comment type="catalytic activity">
    <reaction evidence="1 9">
        <text>1,2-dihydroxy-5-(methylsulfanyl)pent-1-en-3-one + O2 = 4-methylsulfanyl-2-oxobutanoate + formate + 2 H(+)</text>
        <dbReference type="Rhea" id="RHEA:24504"/>
        <dbReference type="ChEBI" id="CHEBI:15378"/>
        <dbReference type="ChEBI" id="CHEBI:15379"/>
        <dbReference type="ChEBI" id="CHEBI:15740"/>
        <dbReference type="ChEBI" id="CHEBI:16723"/>
        <dbReference type="ChEBI" id="CHEBI:49252"/>
        <dbReference type="EC" id="1.13.11.54"/>
    </reaction>
</comment>
<feature type="site" description="May play a role in transmitting local conformational changes" evidence="9">
    <location>
        <position position="105"/>
    </location>
</feature>
<dbReference type="InterPro" id="IPR011051">
    <property type="entry name" value="RmlC_Cupin_sf"/>
</dbReference>
<feature type="binding site" evidence="9">
    <location>
        <position position="102"/>
    </location>
    <ligand>
        <name>Fe(2+)</name>
        <dbReference type="ChEBI" id="CHEBI:29033"/>
    </ligand>
</feature>
<accession>A0A059Y0P7</accession>
<comment type="caution">
    <text evidence="9">Lacks conserved residue(s) required for the propagation of feature annotation.</text>
</comment>
<comment type="catalytic activity">
    <reaction evidence="9">
        <text>1,2-dihydroxy-5-(methylsulfanyl)pent-1-en-3-one + O2 = 3-(methylsulfanyl)propanoate + CO + formate + 2 H(+)</text>
        <dbReference type="Rhea" id="RHEA:14161"/>
        <dbReference type="ChEBI" id="CHEBI:15378"/>
        <dbReference type="ChEBI" id="CHEBI:15379"/>
        <dbReference type="ChEBI" id="CHEBI:15740"/>
        <dbReference type="ChEBI" id="CHEBI:17245"/>
        <dbReference type="ChEBI" id="CHEBI:49016"/>
        <dbReference type="ChEBI" id="CHEBI:49252"/>
        <dbReference type="EC" id="1.13.11.53"/>
    </reaction>
</comment>
<comment type="function">
    <text evidence="9">Catalyzes 2 different reactions between oxygene and the acireductone 1,2-dihydroxy-3-keto-5-methylthiopentene (DHK-MTPene) depending upon the metal bound in the active site. Fe-containing acireductone dioxygenase (Fe-ARD) produces formate and 2-keto-4-methylthiobutyrate (KMTB), the alpha-ketoacid precursor of methionine in the methionine recycle pathway. Ni-containing acireductone dioxygenase (Ni-ARD) produces methylthiopropionate, carbon monoxide and formate, and does not lie on the methionine recycle pathway.</text>
</comment>
<keyword evidence="5 9" id="KW-0223">Dioxygenase</keyword>
<dbReference type="Gene3D" id="2.60.120.10">
    <property type="entry name" value="Jelly Rolls"/>
    <property type="match status" value="1"/>
</dbReference>
<evidence type="ECO:0000256" key="4">
    <source>
        <dbReference type="ARBA" id="ARBA00022723"/>
    </source>
</evidence>
<dbReference type="HAMAP" id="MF_01682">
    <property type="entry name" value="Salvage_MtnD"/>
    <property type="match status" value="1"/>
</dbReference>
<dbReference type="PANTHER" id="PTHR23418">
    <property type="entry name" value="ACIREDUCTONE DIOXYGENASE"/>
    <property type="match status" value="1"/>
</dbReference>
<dbReference type="InterPro" id="IPR004313">
    <property type="entry name" value="ARD"/>
</dbReference>
<evidence type="ECO:0000256" key="3">
    <source>
        <dbReference type="ARBA" id="ARBA00022605"/>
    </source>
</evidence>
<dbReference type="GO" id="GO:0019284">
    <property type="term" value="P:L-methionine salvage from S-adenosylmethionine"/>
    <property type="evidence" value="ECO:0007669"/>
    <property type="project" value="InterPro"/>
</dbReference>
<comment type="pathway">
    <text evidence="9">Amino-acid biosynthesis; L-methionine biosynthesis via salvage pathway; L-methionine from S-methyl-5-thio-alpha-D-ribose 1-phosphate: step 5/6.</text>
</comment>
<comment type="cofactor">
    <cofactor evidence="9">
        <name>Ni(2+)</name>
        <dbReference type="ChEBI" id="CHEBI:49786"/>
    </cofactor>
    <text evidence="9">Binds 1 nickel ion per monomer.</text>
</comment>
<keyword evidence="3 9" id="KW-0028">Amino-acid biosynthesis</keyword>
<keyword evidence="11" id="KW-1185">Reference proteome</keyword>
<feature type="binding site" evidence="9">
    <location>
        <position position="145"/>
    </location>
    <ligand>
        <name>Fe(2+)</name>
        <dbReference type="ChEBI" id="CHEBI:29033"/>
    </ligand>
</feature>
<reference evidence="11" key="1">
    <citation type="submission" date="2014-02" db="EMBL/GenBank/DDBJ databases">
        <title>Complete genome sequence and comparative genomic analysis of the nitrogen-fixing bacterium Leptospirillum ferriphilum YSK.</title>
        <authorList>
            <person name="Guo X."/>
            <person name="Yin H."/>
            <person name="Liang Y."/>
            <person name="Hu Q."/>
            <person name="Ma L."/>
            <person name="Xiao Y."/>
            <person name="Zhang X."/>
            <person name="Qiu G."/>
            <person name="Liu X."/>
        </authorList>
    </citation>
    <scope>NUCLEOTIDE SEQUENCE [LARGE SCALE GENOMIC DNA]</scope>
    <source>
        <strain evidence="11">YSK</strain>
    </source>
</reference>
<dbReference type="UniPathway" id="UPA00904">
    <property type="reaction ID" value="UER00878"/>
</dbReference>
<dbReference type="EMBL" id="CP007243">
    <property type="protein sequence ID" value="AIA31037.1"/>
    <property type="molecule type" value="Genomic_DNA"/>
</dbReference>
<evidence type="ECO:0000256" key="6">
    <source>
        <dbReference type="ARBA" id="ARBA00023002"/>
    </source>
</evidence>
<dbReference type="Pfam" id="PF03079">
    <property type="entry name" value="ARD"/>
    <property type="match status" value="1"/>
</dbReference>
<comment type="similarity">
    <text evidence="9">Belongs to the acireductone dioxygenase (ARD) family.</text>
</comment>
<name>A0A059Y0P7_9BACT</name>
<feature type="binding site" evidence="9">
    <location>
        <position position="100"/>
    </location>
    <ligand>
        <name>Fe(2+)</name>
        <dbReference type="ChEBI" id="CHEBI:29033"/>
    </ligand>
</feature>
<gene>
    <name evidence="9" type="primary">mtnD</name>
    <name evidence="10" type="ORF">Y981_10675</name>
</gene>
<evidence type="ECO:0000256" key="9">
    <source>
        <dbReference type="HAMAP-Rule" id="MF_01682"/>
    </source>
</evidence>
<evidence type="ECO:0000256" key="5">
    <source>
        <dbReference type="ARBA" id="ARBA00022964"/>
    </source>
</evidence>
<reference evidence="10 11" key="2">
    <citation type="journal article" date="2015" name="Biomed. Res. Int.">
        <title>Effects of Arsenite Resistance on the Growth and Functional Gene Expression of Leptospirillum ferriphilum and Acidithiobacillus thiooxidans in Pure Culture and Coculture.</title>
        <authorList>
            <person name="Jiang H."/>
            <person name="Liang Y."/>
            <person name="Yin H."/>
            <person name="Xiao Y."/>
            <person name="Guo X."/>
            <person name="Xu Y."/>
            <person name="Hu Q."/>
            <person name="Liu H."/>
            <person name="Liu X."/>
        </authorList>
    </citation>
    <scope>NUCLEOTIDE SEQUENCE [LARGE SCALE GENOMIC DNA]</scope>
    <source>
        <strain evidence="10 11">YSK</strain>
    </source>
</reference>
<dbReference type="RefSeq" id="WP_051613891.1">
    <property type="nucleotide sequence ID" value="NZ_CP007243.1"/>
</dbReference>
<dbReference type="GO" id="GO:0010309">
    <property type="term" value="F:acireductone dioxygenase [iron(II)-requiring] activity"/>
    <property type="evidence" value="ECO:0007669"/>
    <property type="project" value="UniProtKB-UniRule"/>
</dbReference>
<organism evidence="10 11">
    <name type="scientific">Leptospirillum ferriphilum YSK</name>
    <dbReference type="NCBI Taxonomy" id="1441628"/>
    <lineage>
        <taxon>Bacteria</taxon>
        <taxon>Pseudomonadati</taxon>
        <taxon>Nitrospirota</taxon>
        <taxon>Nitrospiria</taxon>
        <taxon>Nitrospirales</taxon>
        <taxon>Nitrospiraceae</taxon>
        <taxon>Leptospirillum</taxon>
    </lineage>
</organism>
<keyword evidence="4 9" id="KW-0479">Metal-binding</keyword>
<proteinExistence type="inferred from homology"/>
<comment type="subunit">
    <text evidence="9">Monomer.</text>
</comment>
<dbReference type="Proteomes" id="UP000027059">
    <property type="component" value="Chromosome"/>
</dbReference>
<dbReference type="PANTHER" id="PTHR23418:SF0">
    <property type="entry name" value="ACIREDUCTONE DIOXYGENASE"/>
    <property type="match status" value="1"/>
</dbReference>
<evidence type="ECO:0000256" key="1">
    <source>
        <dbReference type="ARBA" id="ARBA00000428"/>
    </source>
</evidence>
<dbReference type="SUPFAM" id="SSF51182">
    <property type="entry name" value="RmlC-like cupins"/>
    <property type="match status" value="1"/>
</dbReference>
<dbReference type="GO" id="GO:0016151">
    <property type="term" value="F:nickel cation binding"/>
    <property type="evidence" value="ECO:0007669"/>
    <property type="project" value="UniProtKB-UniRule"/>
</dbReference>
<keyword evidence="8 9" id="KW-0486">Methionine biosynthesis</keyword>
<sequence>MAFLVRSSGAVVKDRETMEEILGTCGVSLELWPVQSTDRTAALLSRDSPGTEEVEEILSEQDRYFQKLREAHGYQTRDLVVVYPELPGLSAMLDRFRPIHYHEDDEVRYVVDGEGVFGFVLPDGDQVELLVEKGDFIRVPRLLEHWFRLTETRRIKAIRYFTGTAGWVPVYTGTPSLFSGETARTA</sequence>